<protein>
    <submittedName>
        <fullName evidence="2">Uncharacterized protein</fullName>
    </submittedName>
</protein>
<evidence type="ECO:0000313" key="2">
    <source>
        <dbReference type="EMBL" id="GAA0162984.1"/>
    </source>
</evidence>
<gene>
    <name evidence="2" type="ORF">LIER_18963</name>
</gene>
<organism evidence="2 3">
    <name type="scientific">Lithospermum erythrorhizon</name>
    <name type="common">Purple gromwell</name>
    <name type="synonym">Lithospermum officinale var. erythrorhizon</name>
    <dbReference type="NCBI Taxonomy" id="34254"/>
    <lineage>
        <taxon>Eukaryota</taxon>
        <taxon>Viridiplantae</taxon>
        <taxon>Streptophyta</taxon>
        <taxon>Embryophyta</taxon>
        <taxon>Tracheophyta</taxon>
        <taxon>Spermatophyta</taxon>
        <taxon>Magnoliopsida</taxon>
        <taxon>eudicotyledons</taxon>
        <taxon>Gunneridae</taxon>
        <taxon>Pentapetalae</taxon>
        <taxon>asterids</taxon>
        <taxon>lamiids</taxon>
        <taxon>Boraginales</taxon>
        <taxon>Boraginaceae</taxon>
        <taxon>Boraginoideae</taxon>
        <taxon>Lithospermeae</taxon>
        <taxon>Lithospermum</taxon>
    </lineage>
</organism>
<evidence type="ECO:0000313" key="3">
    <source>
        <dbReference type="Proteomes" id="UP001454036"/>
    </source>
</evidence>
<feature type="coiled-coil region" evidence="1">
    <location>
        <begin position="64"/>
        <end position="105"/>
    </location>
</feature>
<keyword evidence="1" id="KW-0175">Coiled coil</keyword>
<name>A0AAV3QGZ8_LITER</name>
<sequence>MDVEEPSDCVITKVADAAVPVSSLFTGVQRILSIFRDSLRVIWLELCSFVEAGDRGIGSVLTTLHQFEEKAARLRQELADLDTHVEDLRRQVAVQESMITGLESEQAKFSLETTSLEESIERGRESLVEQLGVALSSICTSLRGLL</sequence>
<dbReference type="SUPFAM" id="SSF90257">
    <property type="entry name" value="Myosin rod fragments"/>
    <property type="match status" value="1"/>
</dbReference>
<dbReference type="EMBL" id="BAABME010004621">
    <property type="protein sequence ID" value="GAA0162984.1"/>
    <property type="molecule type" value="Genomic_DNA"/>
</dbReference>
<comment type="caution">
    <text evidence="2">The sequence shown here is derived from an EMBL/GenBank/DDBJ whole genome shotgun (WGS) entry which is preliminary data.</text>
</comment>
<reference evidence="2 3" key="1">
    <citation type="submission" date="2024-01" db="EMBL/GenBank/DDBJ databases">
        <title>The complete chloroplast genome sequence of Lithospermum erythrorhizon: insights into the phylogenetic relationship among Boraginaceae species and the maternal lineages of purple gromwells.</title>
        <authorList>
            <person name="Okada T."/>
            <person name="Watanabe K."/>
        </authorList>
    </citation>
    <scope>NUCLEOTIDE SEQUENCE [LARGE SCALE GENOMIC DNA]</scope>
</reference>
<dbReference type="Proteomes" id="UP001454036">
    <property type="component" value="Unassembled WGS sequence"/>
</dbReference>
<keyword evidence="3" id="KW-1185">Reference proteome</keyword>
<proteinExistence type="predicted"/>
<evidence type="ECO:0000256" key="1">
    <source>
        <dbReference type="SAM" id="Coils"/>
    </source>
</evidence>
<dbReference type="AlphaFoldDB" id="A0AAV3QGZ8"/>
<accession>A0AAV3QGZ8</accession>